<evidence type="ECO:0000259" key="6">
    <source>
        <dbReference type="PROSITE" id="PS50011"/>
    </source>
</evidence>
<dbReference type="Ensembl" id="ENSHHUT00000076298.1">
    <property type="protein sequence ID" value="ENSHHUP00000073868.1"/>
    <property type="gene ID" value="ENSHHUG00000043337.1"/>
</dbReference>
<dbReference type="GO" id="GO:0016941">
    <property type="term" value="F:natriuretic peptide receptor activity"/>
    <property type="evidence" value="ECO:0007669"/>
    <property type="project" value="TreeGrafter"/>
</dbReference>
<dbReference type="GeneTree" id="ENSGT00940000156223"/>
<evidence type="ECO:0000256" key="5">
    <source>
        <dbReference type="SAM" id="MobiDB-lite"/>
    </source>
</evidence>
<proteinExistence type="predicted"/>
<keyword evidence="2" id="KW-0547">Nucleotide-binding</keyword>
<dbReference type="SUPFAM" id="SSF56112">
    <property type="entry name" value="Protein kinase-like (PK-like)"/>
    <property type="match status" value="1"/>
</dbReference>
<evidence type="ECO:0000256" key="3">
    <source>
        <dbReference type="ARBA" id="ARBA00023239"/>
    </source>
</evidence>
<dbReference type="GO" id="GO:0017046">
    <property type="term" value="F:peptide hormone binding"/>
    <property type="evidence" value="ECO:0007669"/>
    <property type="project" value="TreeGrafter"/>
</dbReference>
<dbReference type="Gene3D" id="1.10.510.10">
    <property type="entry name" value="Transferase(Phosphotransferase) domain 1"/>
    <property type="match status" value="1"/>
</dbReference>
<keyword evidence="3" id="KW-0456">Lyase</keyword>
<dbReference type="GO" id="GO:0004383">
    <property type="term" value="F:guanylate cyclase activity"/>
    <property type="evidence" value="ECO:0007669"/>
    <property type="project" value="UniProtKB-EC"/>
</dbReference>
<dbReference type="PROSITE" id="PS50011">
    <property type="entry name" value="PROTEIN_KINASE_DOM"/>
    <property type="match status" value="1"/>
</dbReference>
<evidence type="ECO:0000313" key="8">
    <source>
        <dbReference type="Proteomes" id="UP000314982"/>
    </source>
</evidence>
<evidence type="ECO:0000256" key="2">
    <source>
        <dbReference type="ARBA" id="ARBA00022741"/>
    </source>
</evidence>
<feature type="region of interest" description="Disordered" evidence="5">
    <location>
        <begin position="37"/>
        <end position="62"/>
    </location>
</feature>
<dbReference type="GO" id="GO:0005524">
    <property type="term" value="F:ATP binding"/>
    <property type="evidence" value="ECO:0007669"/>
    <property type="project" value="InterPro"/>
</dbReference>
<feature type="domain" description="Protein kinase" evidence="6">
    <location>
        <begin position="1"/>
        <end position="109"/>
    </location>
</feature>
<keyword evidence="8" id="KW-1185">Reference proteome</keyword>
<protein>
    <recommendedName>
        <fullName evidence="1">guanylate cyclase</fullName>
        <ecNumber evidence="1">4.6.1.2</ecNumber>
    </recommendedName>
</protein>
<dbReference type="Pfam" id="PF07714">
    <property type="entry name" value="PK_Tyr_Ser-Thr"/>
    <property type="match status" value="1"/>
</dbReference>
<dbReference type="STRING" id="62062.ENSHHUP00000073868"/>
<dbReference type="PANTHER" id="PTHR11920">
    <property type="entry name" value="GUANYLYL CYCLASE"/>
    <property type="match status" value="1"/>
</dbReference>
<dbReference type="InterPro" id="IPR000719">
    <property type="entry name" value="Prot_kinase_dom"/>
</dbReference>
<evidence type="ECO:0000313" key="7">
    <source>
        <dbReference type="Ensembl" id="ENSHHUP00000073868.1"/>
    </source>
</evidence>
<accession>A0A4W5QJ32</accession>
<dbReference type="GO" id="GO:0007168">
    <property type="term" value="P:receptor guanylyl cyclase signaling pathway"/>
    <property type="evidence" value="ECO:0007669"/>
    <property type="project" value="TreeGrafter"/>
</dbReference>
<dbReference type="GO" id="GO:0004016">
    <property type="term" value="F:adenylate cyclase activity"/>
    <property type="evidence" value="ECO:0007669"/>
    <property type="project" value="TreeGrafter"/>
</dbReference>
<dbReference type="EC" id="4.6.1.2" evidence="1"/>
<dbReference type="PANTHER" id="PTHR11920:SF464">
    <property type="entry name" value="GUANYLATE CYCLASE"/>
    <property type="match status" value="1"/>
</dbReference>
<dbReference type="AlphaFoldDB" id="A0A4W5QJ32"/>
<dbReference type="Proteomes" id="UP000314982">
    <property type="component" value="Unassembled WGS sequence"/>
</dbReference>
<name>A0A4W5QJ32_9TELE</name>
<dbReference type="InterPro" id="IPR011009">
    <property type="entry name" value="Kinase-like_dom_sf"/>
</dbReference>
<dbReference type="GO" id="GO:0005886">
    <property type="term" value="C:plasma membrane"/>
    <property type="evidence" value="ECO:0007669"/>
    <property type="project" value="TreeGrafter"/>
</dbReference>
<dbReference type="InterPro" id="IPR050401">
    <property type="entry name" value="Cyclic_nucleotide_synthase"/>
</dbReference>
<organism evidence="7 8">
    <name type="scientific">Hucho hucho</name>
    <name type="common">huchen</name>
    <dbReference type="NCBI Taxonomy" id="62062"/>
    <lineage>
        <taxon>Eukaryota</taxon>
        <taxon>Metazoa</taxon>
        <taxon>Chordata</taxon>
        <taxon>Craniata</taxon>
        <taxon>Vertebrata</taxon>
        <taxon>Euteleostomi</taxon>
        <taxon>Actinopterygii</taxon>
        <taxon>Neopterygii</taxon>
        <taxon>Teleostei</taxon>
        <taxon>Protacanthopterygii</taxon>
        <taxon>Salmoniformes</taxon>
        <taxon>Salmonidae</taxon>
        <taxon>Salmoninae</taxon>
        <taxon>Hucho</taxon>
    </lineage>
</organism>
<reference evidence="7" key="3">
    <citation type="submission" date="2025-09" db="UniProtKB">
        <authorList>
            <consortium name="Ensembl"/>
        </authorList>
    </citation>
    <scope>IDENTIFICATION</scope>
</reference>
<reference evidence="7" key="2">
    <citation type="submission" date="2025-08" db="UniProtKB">
        <authorList>
            <consortium name="Ensembl"/>
        </authorList>
    </citation>
    <scope>IDENTIFICATION</scope>
</reference>
<dbReference type="GO" id="GO:0004672">
    <property type="term" value="F:protein kinase activity"/>
    <property type="evidence" value="ECO:0007669"/>
    <property type="project" value="InterPro"/>
</dbReference>
<evidence type="ECO:0000256" key="4">
    <source>
        <dbReference type="ARBA" id="ARBA00023293"/>
    </source>
</evidence>
<dbReference type="InterPro" id="IPR001245">
    <property type="entry name" value="Ser-Thr/Tyr_kinase_cat_dom"/>
</dbReference>
<keyword evidence="4" id="KW-0141">cGMP biosynthesis</keyword>
<reference evidence="8" key="1">
    <citation type="submission" date="2018-06" db="EMBL/GenBank/DDBJ databases">
        <title>Genome assembly of Danube salmon.</title>
        <authorList>
            <person name="Macqueen D.J."/>
            <person name="Gundappa M.K."/>
        </authorList>
    </citation>
    <scope>NUCLEOTIDE SEQUENCE [LARGE SCALE GENOMIC DNA]</scope>
</reference>
<sequence>MDYLHRSPLRSHGHLSSSNCVVDSRFVLKVTDHGLSLLRKPPPARTRRAGPKNTGHPCCGGPRELLRDSMSSSGTQKGDVYSFGIIVQEVVYRSDPFHIPNNLLEAKGT</sequence>
<evidence type="ECO:0000256" key="1">
    <source>
        <dbReference type="ARBA" id="ARBA00012202"/>
    </source>
</evidence>